<keyword evidence="1" id="KW-1133">Transmembrane helix</keyword>
<name>A0A1F5EW60_9BACT</name>
<dbReference type="Proteomes" id="UP000177390">
    <property type="component" value="Unassembled WGS sequence"/>
</dbReference>
<feature type="transmembrane region" description="Helical" evidence="1">
    <location>
        <begin position="16"/>
        <end position="36"/>
    </location>
</feature>
<evidence type="ECO:0000313" key="2">
    <source>
        <dbReference type="EMBL" id="OGD71590.1"/>
    </source>
</evidence>
<gene>
    <name evidence="2" type="ORF">A3D09_02770</name>
</gene>
<accession>A0A1F5EW60</accession>
<dbReference type="AlphaFoldDB" id="A0A1F5EW60"/>
<keyword evidence="1" id="KW-0812">Transmembrane</keyword>
<dbReference type="EMBL" id="MFAH01000021">
    <property type="protein sequence ID" value="OGD71590.1"/>
    <property type="molecule type" value="Genomic_DNA"/>
</dbReference>
<keyword evidence="1" id="KW-0472">Membrane</keyword>
<protein>
    <submittedName>
        <fullName evidence="2">Uncharacterized protein</fullName>
    </submittedName>
</protein>
<evidence type="ECO:0000313" key="3">
    <source>
        <dbReference type="Proteomes" id="UP000177390"/>
    </source>
</evidence>
<comment type="caution">
    <text evidence="2">The sequence shown here is derived from an EMBL/GenBank/DDBJ whole genome shotgun (WGS) entry which is preliminary data.</text>
</comment>
<reference evidence="2 3" key="1">
    <citation type="journal article" date="2016" name="Nat. Commun.">
        <title>Thousands of microbial genomes shed light on interconnected biogeochemical processes in an aquifer system.</title>
        <authorList>
            <person name="Anantharaman K."/>
            <person name="Brown C.T."/>
            <person name="Hug L.A."/>
            <person name="Sharon I."/>
            <person name="Castelle C.J."/>
            <person name="Probst A.J."/>
            <person name="Thomas B.C."/>
            <person name="Singh A."/>
            <person name="Wilkins M.J."/>
            <person name="Karaoz U."/>
            <person name="Brodie E.L."/>
            <person name="Williams K.H."/>
            <person name="Hubbard S.S."/>
            <person name="Banfield J.F."/>
        </authorList>
    </citation>
    <scope>NUCLEOTIDE SEQUENCE [LARGE SCALE GENOMIC DNA]</scope>
</reference>
<proteinExistence type="predicted"/>
<organism evidence="2 3">
    <name type="scientific">Candidatus Collierbacteria bacterium RIFCSPHIGHO2_02_FULL_49_10</name>
    <dbReference type="NCBI Taxonomy" id="1817723"/>
    <lineage>
        <taxon>Bacteria</taxon>
        <taxon>Candidatus Collieribacteriota</taxon>
    </lineage>
</organism>
<evidence type="ECO:0000256" key="1">
    <source>
        <dbReference type="SAM" id="Phobius"/>
    </source>
</evidence>
<sequence length="380" mass="42924">MENPLPPDSTQKPFPLNRILTIITIVSLALTVFFIYQNQQLQKKLDQIIQAQITPIPTLQVLIPPADPTANWKTYKNSSLGFELKYPPSVQIDKEMDDQYNRAALFKSGNLSFEVELRKIPEDFILDNYFFMDSPIKQKTILAGIPANVYEMPNGYCDGPSCSDPYIAIVAKKDSDLYAIIFYGDTQLSDDENQVLSTFKFMETPTIPSDWKTYTSAKYGYKFRYPSGLRVYGETESFVNLTYIPVCDPLVKSCLFIPSDMFKGTNFKGAGFGVSLLPSITSEKSCFTQQFKNDLGEKYINGYKFHLYADSGAAAGNQRSELVYLTFANRQCYQIIRRITTDSSDINAPSGTVNTFIEKEVESLENLLNQVLSTFILPPL</sequence>